<evidence type="ECO:0000313" key="1">
    <source>
        <dbReference type="EMBL" id="JAH87645.1"/>
    </source>
</evidence>
<name>A0A0E9WDJ4_ANGAN</name>
<protein>
    <submittedName>
        <fullName evidence="1">Uncharacterized protein</fullName>
    </submittedName>
</protein>
<reference evidence="1" key="1">
    <citation type="submission" date="2014-11" db="EMBL/GenBank/DDBJ databases">
        <authorList>
            <person name="Amaro Gonzalez C."/>
        </authorList>
    </citation>
    <scope>NUCLEOTIDE SEQUENCE</scope>
</reference>
<reference evidence="1" key="2">
    <citation type="journal article" date="2015" name="Fish Shellfish Immunol.">
        <title>Early steps in the European eel (Anguilla anguilla)-Vibrio vulnificus interaction in the gills: Role of the RtxA13 toxin.</title>
        <authorList>
            <person name="Callol A."/>
            <person name="Pajuelo D."/>
            <person name="Ebbesson L."/>
            <person name="Teles M."/>
            <person name="MacKenzie S."/>
            <person name="Amaro C."/>
        </authorList>
    </citation>
    <scope>NUCLEOTIDE SEQUENCE</scope>
</reference>
<sequence>MDGLKRSSIQAFRGIKNMELVGRPIAHTQRSRKLLNHLAVALCPTSRRKKKNPKLVYVSTI</sequence>
<accession>A0A0E9WDJ4</accession>
<dbReference type="EMBL" id="GBXM01020932">
    <property type="protein sequence ID" value="JAH87645.1"/>
    <property type="molecule type" value="Transcribed_RNA"/>
</dbReference>
<organism evidence="1">
    <name type="scientific">Anguilla anguilla</name>
    <name type="common">European freshwater eel</name>
    <name type="synonym">Muraena anguilla</name>
    <dbReference type="NCBI Taxonomy" id="7936"/>
    <lineage>
        <taxon>Eukaryota</taxon>
        <taxon>Metazoa</taxon>
        <taxon>Chordata</taxon>
        <taxon>Craniata</taxon>
        <taxon>Vertebrata</taxon>
        <taxon>Euteleostomi</taxon>
        <taxon>Actinopterygii</taxon>
        <taxon>Neopterygii</taxon>
        <taxon>Teleostei</taxon>
        <taxon>Anguilliformes</taxon>
        <taxon>Anguillidae</taxon>
        <taxon>Anguilla</taxon>
    </lineage>
</organism>
<proteinExistence type="predicted"/>
<dbReference type="AlphaFoldDB" id="A0A0E9WDJ4"/>